<name>I4EMN0_9BACT</name>
<gene>
    <name evidence="1" type="ORF">NITHO_6210001</name>
</gene>
<comment type="caution">
    <text evidence="1">The sequence shown here is derived from an EMBL/GenBank/DDBJ whole genome shotgun (WGS) entry which is preliminary data.</text>
</comment>
<sequence length="117" mass="13627">MSEQVFEGVHMDLTPYRQLTFDYEPSDMRVAYRRTNPSSWEDIISWLEKQGSYDNEFTPGEVVAMVEDLRMLKSKKTPFTDNPDKAFQEAHGFRTEDNKKFAKDHQEIIQAAARSSS</sequence>
<accession>I4EMN0</accession>
<dbReference type="AlphaFoldDB" id="I4EMN0"/>
<dbReference type="OrthoDB" id="3385898at2"/>
<dbReference type="Proteomes" id="UP000004221">
    <property type="component" value="Unassembled WGS sequence"/>
</dbReference>
<protein>
    <submittedName>
        <fullName evidence="1">Uncharacterized protein</fullName>
    </submittedName>
</protein>
<evidence type="ECO:0000313" key="1">
    <source>
        <dbReference type="EMBL" id="CCF85943.1"/>
    </source>
</evidence>
<evidence type="ECO:0000313" key="2">
    <source>
        <dbReference type="Proteomes" id="UP000004221"/>
    </source>
</evidence>
<dbReference type="EMBL" id="CAGS01000581">
    <property type="protein sequence ID" value="CCF85943.1"/>
    <property type="molecule type" value="Genomic_DNA"/>
</dbReference>
<dbReference type="RefSeq" id="WP_008481297.1">
    <property type="nucleotide sequence ID" value="NZ_CAGS01000581.1"/>
</dbReference>
<keyword evidence="2" id="KW-1185">Reference proteome</keyword>
<organism evidence="1 2">
    <name type="scientific">Nitrolancea hollandica Lb</name>
    <dbReference type="NCBI Taxonomy" id="1129897"/>
    <lineage>
        <taxon>Bacteria</taxon>
        <taxon>Pseudomonadati</taxon>
        <taxon>Thermomicrobiota</taxon>
        <taxon>Thermomicrobia</taxon>
        <taxon>Sphaerobacterales</taxon>
        <taxon>Sphaerobacterineae</taxon>
        <taxon>Sphaerobacteraceae</taxon>
        <taxon>Nitrolancea</taxon>
    </lineage>
</organism>
<proteinExistence type="predicted"/>
<reference evidence="1 2" key="1">
    <citation type="journal article" date="2012" name="ISME J.">
        <title>Nitrification expanded: discovery, physiology and genomics of a nitrite-oxidizing bacterium from the phylum Chloroflexi.</title>
        <authorList>
            <person name="Sorokin D.Y."/>
            <person name="Lucker S."/>
            <person name="Vejmelkova D."/>
            <person name="Kostrikina N.A."/>
            <person name="Kleerebezem R."/>
            <person name="Rijpstra W.I."/>
            <person name="Damste J.S."/>
            <person name="Le Paslier D."/>
            <person name="Muyzer G."/>
            <person name="Wagner M."/>
            <person name="van Loosdrecht M.C."/>
            <person name="Daims H."/>
        </authorList>
    </citation>
    <scope>NUCLEOTIDE SEQUENCE [LARGE SCALE GENOMIC DNA]</scope>
    <source>
        <strain evidence="2">none</strain>
    </source>
</reference>